<accession>A0ABV7BT79</accession>
<keyword evidence="8 10" id="KW-0694">RNA-binding</keyword>
<keyword evidence="3 10" id="KW-0479">Metal-binding</keyword>
<evidence type="ECO:0000313" key="15">
    <source>
        <dbReference type="Proteomes" id="UP001595420"/>
    </source>
</evidence>
<comment type="function">
    <text evidence="10">One of several proteins that assist in the late maturation steps of the functional core of the 30S ribosomal subunit. Helps release RbfA from mature subunits. May play a role in the assembly of ribosomal proteins into the subunit. Circularly permuted GTPase that catalyzes slow GTP hydrolysis, GTPase activity is stimulated by the 30S ribosomal subunit.</text>
</comment>
<dbReference type="InterPro" id="IPR030378">
    <property type="entry name" value="G_CP_dom"/>
</dbReference>
<keyword evidence="5 10" id="KW-0547">Nucleotide-binding</keyword>
<reference evidence="15" key="1">
    <citation type="journal article" date="2019" name="Int. J. Syst. Evol. Microbiol.">
        <title>The Global Catalogue of Microorganisms (GCM) 10K type strain sequencing project: providing services to taxonomists for standard genome sequencing and annotation.</title>
        <authorList>
            <consortium name="The Broad Institute Genomics Platform"/>
            <consortium name="The Broad Institute Genome Sequencing Center for Infectious Disease"/>
            <person name="Wu L."/>
            <person name="Ma J."/>
        </authorList>
    </citation>
    <scope>NUCLEOTIDE SEQUENCE [LARGE SCALE GENOMIC DNA]</scope>
    <source>
        <strain evidence="15">CGMCC 1.16855</strain>
    </source>
</reference>
<dbReference type="CDD" id="cd01854">
    <property type="entry name" value="YjeQ_EngC"/>
    <property type="match status" value="1"/>
</dbReference>
<evidence type="ECO:0000256" key="3">
    <source>
        <dbReference type="ARBA" id="ARBA00022723"/>
    </source>
</evidence>
<keyword evidence="15" id="KW-1185">Reference proteome</keyword>
<feature type="binding site" evidence="10">
    <location>
        <begin position="147"/>
        <end position="150"/>
    </location>
    <ligand>
        <name>GTP</name>
        <dbReference type="ChEBI" id="CHEBI:37565"/>
    </ligand>
</feature>
<dbReference type="EMBL" id="JBHRSB010000002">
    <property type="protein sequence ID" value="MFC2999718.1"/>
    <property type="molecule type" value="Genomic_DNA"/>
</dbReference>
<feature type="binding site" evidence="10">
    <location>
        <position position="280"/>
    </location>
    <ligand>
        <name>Zn(2+)</name>
        <dbReference type="ChEBI" id="CHEBI:29105"/>
    </ligand>
</feature>
<comment type="subcellular location">
    <subcellularLocation>
        <location evidence="10">Cytoplasm</location>
    </subcellularLocation>
</comment>
<comment type="cofactor">
    <cofactor evidence="10">
        <name>Zn(2+)</name>
        <dbReference type="ChEBI" id="CHEBI:29105"/>
    </cofactor>
    <text evidence="10">Binds 1 zinc ion per subunit.</text>
</comment>
<dbReference type="InterPro" id="IPR010914">
    <property type="entry name" value="RsgA_GTPase_dom"/>
</dbReference>
<protein>
    <recommendedName>
        <fullName evidence="10">Small ribosomal subunit biogenesis GTPase RsgA</fullName>
        <ecNumber evidence="10">3.6.1.-</ecNumber>
    </recommendedName>
</protein>
<evidence type="ECO:0000256" key="2">
    <source>
        <dbReference type="ARBA" id="ARBA00022517"/>
    </source>
</evidence>
<feature type="binding site" evidence="10">
    <location>
        <position position="293"/>
    </location>
    <ligand>
        <name>Zn(2+)</name>
        <dbReference type="ChEBI" id="CHEBI:29105"/>
    </ligand>
</feature>
<evidence type="ECO:0000256" key="11">
    <source>
        <dbReference type="SAM" id="MobiDB-lite"/>
    </source>
</evidence>
<dbReference type="NCBIfam" id="TIGR00157">
    <property type="entry name" value="ribosome small subunit-dependent GTPase A"/>
    <property type="match status" value="1"/>
</dbReference>
<feature type="region of interest" description="Disordered" evidence="11">
    <location>
        <begin position="322"/>
        <end position="357"/>
    </location>
</feature>
<evidence type="ECO:0000256" key="10">
    <source>
        <dbReference type="HAMAP-Rule" id="MF_01820"/>
    </source>
</evidence>
<dbReference type="RefSeq" id="WP_216835808.1">
    <property type="nucleotide sequence ID" value="NZ_JAFNJS010000002.1"/>
</dbReference>
<sequence length="357" mass="37838">MIGAYGWSESWAQAFAPHEAAGHIPGRIVVQRREADLVATDLGILEARLSGRLRHAARQAGYPAAGDWVALAAKPDQGSATIHAVLPRRTAFIRRAADSQQTLQVIAANIDVVFVVTSLNADLNPRRLERFLAAAWQSGARPVLVLTKADLSEAPEAAAAEVAKLAAGCPVLVVSARQGIGLDAIRAQIRPGETCVLIGSSGVGKSTLVNTLLGEQRMATQEIRAADARGRHTTSARHLILLPGGGLLLDTPGIREVGLVEAEAGLGTVFEDIEQLASQCRFGDCSHTTEPGCAVRAALEAGALDAARWAHFRKLEQELAEASGARDRAAQAMQRRRQASSQRAYRAGKKDLLDPSA</sequence>
<dbReference type="PROSITE" id="PS51721">
    <property type="entry name" value="G_CP"/>
    <property type="match status" value="1"/>
</dbReference>
<dbReference type="Proteomes" id="UP001595420">
    <property type="component" value="Unassembled WGS sequence"/>
</dbReference>
<evidence type="ECO:0000256" key="4">
    <source>
        <dbReference type="ARBA" id="ARBA00022730"/>
    </source>
</evidence>
<evidence type="ECO:0000256" key="9">
    <source>
        <dbReference type="ARBA" id="ARBA00023134"/>
    </source>
</evidence>
<proteinExistence type="inferred from homology"/>
<feature type="domain" description="CP-type G" evidence="13">
    <location>
        <begin position="100"/>
        <end position="257"/>
    </location>
</feature>
<feature type="binding site" evidence="10">
    <location>
        <position position="285"/>
    </location>
    <ligand>
        <name>Zn(2+)</name>
        <dbReference type="ChEBI" id="CHEBI:29105"/>
    </ligand>
</feature>
<comment type="similarity">
    <text evidence="10">Belongs to the TRAFAC class YlqF/YawG GTPase family. RsgA subfamily.</text>
</comment>
<evidence type="ECO:0000259" key="13">
    <source>
        <dbReference type="PROSITE" id="PS51721"/>
    </source>
</evidence>
<dbReference type="PROSITE" id="PS50936">
    <property type="entry name" value="ENGC_GTPASE"/>
    <property type="match status" value="1"/>
</dbReference>
<comment type="caution">
    <text evidence="14">The sequence shown here is derived from an EMBL/GenBank/DDBJ whole genome shotgun (WGS) entry which is preliminary data.</text>
</comment>
<dbReference type="Pfam" id="PF03193">
    <property type="entry name" value="RsgA_GTPase"/>
    <property type="match status" value="1"/>
</dbReference>
<comment type="subunit">
    <text evidence="10">Monomer. Associates with 30S ribosomal subunit, binds 16S rRNA.</text>
</comment>
<dbReference type="PANTHER" id="PTHR32120:SF10">
    <property type="entry name" value="SMALL RIBOSOMAL SUBUNIT BIOGENESIS GTPASE RSGA"/>
    <property type="match status" value="1"/>
</dbReference>
<evidence type="ECO:0000259" key="12">
    <source>
        <dbReference type="PROSITE" id="PS50936"/>
    </source>
</evidence>
<name>A0ABV7BT79_9PROT</name>
<feature type="binding site" evidence="10">
    <location>
        <begin position="199"/>
        <end position="207"/>
    </location>
    <ligand>
        <name>GTP</name>
        <dbReference type="ChEBI" id="CHEBI:37565"/>
    </ligand>
</feature>
<keyword evidence="7 10" id="KW-0862">Zinc</keyword>
<evidence type="ECO:0000313" key="14">
    <source>
        <dbReference type="EMBL" id="MFC2999718.1"/>
    </source>
</evidence>
<dbReference type="HAMAP" id="MF_01820">
    <property type="entry name" value="GTPase_RsgA"/>
    <property type="match status" value="1"/>
</dbReference>
<dbReference type="PANTHER" id="PTHR32120">
    <property type="entry name" value="SMALL RIBOSOMAL SUBUNIT BIOGENESIS GTPASE RSGA"/>
    <property type="match status" value="1"/>
</dbReference>
<evidence type="ECO:0000256" key="5">
    <source>
        <dbReference type="ARBA" id="ARBA00022741"/>
    </source>
</evidence>
<evidence type="ECO:0000256" key="1">
    <source>
        <dbReference type="ARBA" id="ARBA00022490"/>
    </source>
</evidence>
<evidence type="ECO:0000256" key="6">
    <source>
        <dbReference type="ARBA" id="ARBA00022801"/>
    </source>
</evidence>
<keyword evidence="4 10" id="KW-0699">rRNA-binding</keyword>
<feature type="binding site" evidence="10">
    <location>
        <position position="287"/>
    </location>
    <ligand>
        <name>Zn(2+)</name>
        <dbReference type="ChEBI" id="CHEBI:29105"/>
    </ligand>
</feature>
<keyword evidence="1 10" id="KW-0963">Cytoplasm</keyword>
<evidence type="ECO:0000256" key="7">
    <source>
        <dbReference type="ARBA" id="ARBA00022833"/>
    </source>
</evidence>
<keyword evidence="9 10" id="KW-0342">GTP-binding</keyword>
<keyword evidence="2 10" id="KW-0690">Ribosome biogenesis</keyword>
<gene>
    <name evidence="10 14" type="primary">rsgA</name>
    <name evidence="14" type="ORF">ACFOD3_07430</name>
</gene>
<organism evidence="14 15">
    <name type="scientific">Falsiroseomonas tokyonensis</name>
    <dbReference type="NCBI Taxonomy" id="430521"/>
    <lineage>
        <taxon>Bacteria</taxon>
        <taxon>Pseudomonadati</taxon>
        <taxon>Pseudomonadota</taxon>
        <taxon>Alphaproteobacteria</taxon>
        <taxon>Acetobacterales</taxon>
        <taxon>Roseomonadaceae</taxon>
        <taxon>Falsiroseomonas</taxon>
    </lineage>
</organism>
<dbReference type="EC" id="3.6.1.-" evidence="10"/>
<feature type="domain" description="EngC GTPase" evidence="12">
    <location>
        <begin position="108"/>
        <end position="255"/>
    </location>
</feature>
<dbReference type="InterPro" id="IPR004881">
    <property type="entry name" value="Ribosome_biogen_GTPase_RsgA"/>
</dbReference>
<keyword evidence="6 10" id="KW-0378">Hydrolase</keyword>
<evidence type="ECO:0000256" key="8">
    <source>
        <dbReference type="ARBA" id="ARBA00022884"/>
    </source>
</evidence>
<feature type="compositionally biased region" description="Basic and acidic residues" evidence="11">
    <location>
        <begin position="348"/>
        <end position="357"/>
    </location>
</feature>